<proteinExistence type="predicted"/>
<feature type="domain" description="NmrA-like" evidence="7">
    <location>
        <begin position="411"/>
        <end position="677"/>
    </location>
</feature>
<dbReference type="Gene3D" id="3.90.25.10">
    <property type="entry name" value="UDP-galactose 4-epimerase, domain 1"/>
    <property type="match status" value="1"/>
</dbReference>
<comment type="cofactor">
    <cofactor evidence="1 5">
        <name>heme</name>
        <dbReference type="ChEBI" id="CHEBI:30413"/>
    </cofactor>
</comment>
<evidence type="ECO:0000259" key="7">
    <source>
        <dbReference type="Pfam" id="PF05368"/>
    </source>
</evidence>
<dbReference type="PANTHER" id="PTHR24305">
    <property type="entry name" value="CYTOCHROME P450"/>
    <property type="match status" value="1"/>
</dbReference>
<dbReference type="PRINTS" id="PR00463">
    <property type="entry name" value="EP450I"/>
</dbReference>
<dbReference type="GO" id="GO:0005506">
    <property type="term" value="F:iron ion binding"/>
    <property type="evidence" value="ECO:0007669"/>
    <property type="project" value="InterPro"/>
</dbReference>
<dbReference type="InterPro" id="IPR008030">
    <property type="entry name" value="NmrA-like"/>
</dbReference>
<reference evidence="8 9" key="1">
    <citation type="submission" date="2017-12" db="EMBL/GenBank/DDBJ databases">
        <title>Comparative genomics of Botrytis spp.</title>
        <authorList>
            <person name="Valero-Jimenez C.A."/>
            <person name="Tapia P."/>
            <person name="Veloso J."/>
            <person name="Silva-Moreno E."/>
            <person name="Staats M."/>
            <person name="Valdes J.H."/>
            <person name="Van Kan J.A.L."/>
        </authorList>
    </citation>
    <scope>NUCLEOTIDE SEQUENCE [LARGE SCALE GENOMIC DNA]</scope>
    <source>
        <strain evidence="8 9">Be9601</strain>
    </source>
</reference>
<dbReference type="SUPFAM" id="SSF48264">
    <property type="entry name" value="Cytochrome P450"/>
    <property type="match status" value="1"/>
</dbReference>
<feature type="binding site" description="axial binding residue" evidence="5">
    <location>
        <position position="364"/>
    </location>
    <ligand>
        <name>heme</name>
        <dbReference type="ChEBI" id="CHEBI:30413"/>
    </ligand>
    <ligandPart>
        <name>Fe</name>
        <dbReference type="ChEBI" id="CHEBI:18248"/>
    </ligandPart>
</feature>
<keyword evidence="6" id="KW-0472">Membrane</keyword>
<dbReference type="PANTHER" id="PTHR24305:SF147">
    <property type="entry name" value="P450, PUTATIVE (EUROFUNG)-RELATED"/>
    <property type="match status" value="1"/>
</dbReference>
<organism evidence="8 9">
    <name type="scientific">Botrytis elliptica</name>
    <dbReference type="NCBI Taxonomy" id="278938"/>
    <lineage>
        <taxon>Eukaryota</taxon>
        <taxon>Fungi</taxon>
        <taxon>Dikarya</taxon>
        <taxon>Ascomycota</taxon>
        <taxon>Pezizomycotina</taxon>
        <taxon>Leotiomycetes</taxon>
        <taxon>Helotiales</taxon>
        <taxon>Sclerotiniaceae</taxon>
        <taxon>Botrytis</taxon>
    </lineage>
</organism>
<evidence type="ECO:0000313" key="8">
    <source>
        <dbReference type="EMBL" id="TGO72472.1"/>
    </source>
</evidence>
<dbReference type="Pfam" id="PF00067">
    <property type="entry name" value="p450"/>
    <property type="match status" value="2"/>
</dbReference>
<feature type="transmembrane region" description="Helical" evidence="6">
    <location>
        <begin position="12"/>
        <end position="31"/>
    </location>
</feature>
<dbReference type="AlphaFoldDB" id="A0A4Z1JMG8"/>
<dbReference type="STRING" id="278938.A0A4Z1JMG8"/>
<gene>
    <name evidence="8" type="ORF">BELL_0451g00060</name>
</gene>
<evidence type="ECO:0000256" key="2">
    <source>
        <dbReference type="ARBA" id="ARBA00022723"/>
    </source>
</evidence>
<keyword evidence="6" id="KW-1133">Transmembrane helix</keyword>
<keyword evidence="9" id="KW-1185">Reference proteome</keyword>
<dbReference type="InterPro" id="IPR036396">
    <property type="entry name" value="Cyt_P450_sf"/>
</dbReference>
<accession>A0A4Z1JMG8</accession>
<keyword evidence="3 5" id="KW-0408">Iron</keyword>
<keyword evidence="6" id="KW-0812">Transmembrane</keyword>
<dbReference type="GO" id="GO:0016705">
    <property type="term" value="F:oxidoreductase activity, acting on paired donors, with incorporation or reduction of molecular oxygen"/>
    <property type="evidence" value="ECO:0007669"/>
    <property type="project" value="InterPro"/>
</dbReference>
<sequence length="710" mass="80380">METLTTLVSLQNIAATIIVYFGSLAFYRLFLHPFAQFPGPKLAAITRYYEAYYDIGWALDGFSAGGATICMADHDIHKARRLPLNAFFSKAQVANKQDLIRRNVQKICDRIAQFTSTGQIVNLGAATSAFNRDVSTEFILGKSYNSLDKEDFDIGMTNVFQGSGHIWRITKHITWFSPTMKSIPVDWVIKVADDGTKAFFRYLKETTHDTKELLAAIALSDPDDKAPRTIVHEILYSKLPAKDKKFERVFDDVATVTGAGFETTASVLRLIIFHVFNNPEILDRLRNPAIASRPARISPDRELTYRKWRIPSGTPIGMTTLLMYTDENLYPDPMHFNPEREMDIDAQRKHDKTYAPFSRGTRTCLGMNLARAEMYMLLAALFQRFDFHFEGVTSKDFESRGLNTISPVTHTAFIFSATGSQGSALCQQLRDLDWNIHATTRNLESPGARTLRNRGVKFTQSDWEDMDALRNSMSGCEKLFLCLHPKLDDLDYECRQAEKILKVAKEVGVKQVVASTSLGVSMFGAGIHITPNSFMAKHLAGKKGVEQAVIDGNFEHWTFLRPAFFMANFLEPKVHRYPELRDKGTWTTAMTAEGKFALIDHVDIAKVASAAFQDPEKFHGCAIGLASELLTIPEILHRLGEIIQRPLEAAFMTEEEITKQKDSNVFVNSQIAMRYMSEYVDIEELSRLVALTTFDQFLTREEEVVKRTYY</sequence>
<dbReference type="InterPro" id="IPR050121">
    <property type="entry name" value="Cytochrome_P450_monoxygenase"/>
</dbReference>
<protein>
    <recommendedName>
        <fullName evidence="7">NmrA-like domain-containing protein</fullName>
    </recommendedName>
</protein>
<keyword evidence="5" id="KW-0349">Heme</keyword>
<keyword evidence="4" id="KW-0843">Virulence</keyword>
<dbReference type="GO" id="GO:0020037">
    <property type="term" value="F:heme binding"/>
    <property type="evidence" value="ECO:0007669"/>
    <property type="project" value="InterPro"/>
</dbReference>
<dbReference type="Gene3D" id="1.10.630.10">
    <property type="entry name" value="Cytochrome P450"/>
    <property type="match status" value="1"/>
</dbReference>
<dbReference type="GO" id="GO:0004497">
    <property type="term" value="F:monooxygenase activity"/>
    <property type="evidence" value="ECO:0007669"/>
    <property type="project" value="InterPro"/>
</dbReference>
<dbReference type="PRINTS" id="PR00385">
    <property type="entry name" value="P450"/>
</dbReference>
<dbReference type="Proteomes" id="UP000297229">
    <property type="component" value="Unassembled WGS sequence"/>
</dbReference>
<evidence type="ECO:0000313" key="9">
    <source>
        <dbReference type="Proteomes" id="UP000297229"/>
    </source>
</evidence>
<name>A0A4Z1JMG8_9HELO</name>
<evidence type="ECO:0000256" key="6">
    <source>
        <dbReference type="SAM" id="Phobius"/>
    </source>
</evidence>
<dbReference type="SUPFAM" id="SSF51735">
    <property type="entry name" value="NAD(P)-binding Rossmann-fold domains"/>
    <property type="match status" value="1"/>
</dbReference>
<dbReference type="InterPro" id="IPR002401">
    <property type="entry name" value="Cyt_P450_E_grp-I"/>
</dbReference>
<comment type="caution">
    <text evidence="8">The sequence shown here is derived from an EMBL/GenBank/DDBJ whole genome shotgun (WGS) entry which is preliminary data.</text>
</comment>
<dbReference type="EMBL" id="PQXM01000449">
    <property type="protein sequence ID" value="TGO72472.1"/>
    <property type="molecule type" value="Genomic_DNA"/>
</dbReference>
<dbReference type="Gene3D" id="3.40.50.720">
    <property type="entry name" value="NAD(P)-binding Rossmann-like Domain"/>
    <property type="match status" value="1"/>
</dbReference>
<dbReference type="InterPro" id="IPR017972">
    <property type="entry name" value="Cyt_P450_CS"/>
</dbReference>
<dbReference type="PROSITE" id="PS00086">
    <property type="entry name" value="CYTOCHROME_P450"/>
    <property type="match status" value="1"/>
</dbReference>
<dbReference type="InterPro" id="IPR036291">
    <property type="entry name" value="NAD(P)-bd_dom_sf"/>
</dbReference>
<evidence type="ECO:0000256" key="1">
    <source>
        <dbReference type="ARBA" id="ARBA00001971"/>
    </source>
</evidence>
<dbReference type="Pfam" id="PF05368">
    <property type="entry name" value="NmrA"/>
    <property type="match status" value="1"/>
</dbReference>
<dbReference type="InterPro" id="IPR001128">
    <property type="entry name" value="Cyt_P450"/>
</dbReference>
<keyword evidence="2 5" id="KW-0479">Metal-binding</keyword>
<evidence type="ECO:0000256" key="4">
    <source>
        <dbReference type="ARBA" id="ARBA00023026"/>
    </source>
</evidence>
<evidence type="ECO:0000256" key="5">
    <source>
        <dbReference type="PIRSR" id="PIRSR602401-1"/>
    </source>
</evidence>
<evidence type="ECO:0000256" key="3">
    <source>
        <dbReference type="ARBA" id="ARBA00023004"/>
    </source>
</evidence>
<dbReference type="CDD" id="cd11062">
    <property type="entry name" value="CYP58-like"/>
    <property type="match status" value="1"/>
</dbReference>